<dbReference type="AlphaFoldDB" id="A0A6B3LRB5"/>
<name>A0A6B3LRB5_9BACT</name>
<organism evidence="2 3">
    <name type="scientific">Pontibacter burrus</name>
    <dbReference type="NCBI Taxonomy" id="2704466"/>
    <lineage>
        <taxon>Bacteria</taxon>
        <taxon>Pseudomonadati</taxon>
        <taxon>Bacteroidota</taxon>
        <taxon>Cytophagia</taxon>
        <taxon>Cytophagales</taxon>
        <taxon>Hymenobacteraceae</taxon>
        <taxon>Pontibacter</taxon>
    </lineage>
</organism>
<dbReference type="InterPro" id="IPR013783">
    <property type="entry name" value="Ig-like_fold"/>
</dbReference>
<sequence length="254" mass="28021">MRKNFYFIASVFLLLISFGANAQGELSFEKETHDFGTMPEGTQAAYEFRVKNVGDQPVIIANVQPSCGCTTPDWTKTPILPGKTGVIKAVYNSTGRPGAFHRSIAVTSNGKTTNHILYIKGEVGPKEEKNSYTQEQKLMSPRLAVGNTSYNFGKLEKGQKAVAQFIIKNTGRQDLVVQGVQSKCKCVSYKVSKPALKAGEQAVLELTYIPLMLKEQNEQITVLSNDIVMPNLRLTLKADVIEKQASKDMLREGK</sequence>
<accession>A0A6B3LRB5</accession>
<dbReference type="EMBL" id="JAAGWD010000005">
    <property type="protein sequence ID" value="NEM98383.1"/>
    <property type="molecule type" value="Genomic_DNA"/>
</dbReference>
<feature type="signal peptide" evidence="1">
    <location>
        <begin position="1"/>
        <end position="22"/>
    </location>
</feature>
<dbReference type="Gene3D" id="2.60.40.10">
    <property type="entry name" value="Immunoglobulins"/>
    <property type="match status" value="2"/>
</dbReference>
<dbReference type="Proteomes" id="UP000474777">
    <property type="component" value="Unassembled WGS sequence"/>
</dbReference>
<comment type="caution">
    <text evidence="2">The sequence shown here is derived from an EMBL/GenBank/DDBJ whole genome shotgun (WGS) entry which is preliminary data.</text>
</comment>
<proteinExistence type="predicted"/>
<evidence type="ECO:0000256" key="1">
    <source>
        <dbReference type="SAM" id="SignalP"/>
    </source>
</evidence>
<evidence type="ECO:0000313" key="2">
    <source>
        <dbReference type="EMBL" id="NEM98383.1"/>
    </source>
</evidence>
<gene>
    <name evidence="2" type="ORF">GXP69_11820</name>
</gene>
<keyword evidence="1" id="KW-0732">Signal</keyword>
<feature type="chain" id="PRO_5025622698" evidence="1">
    <location>
        <begin position="23"/>
        <end position="254"/>
    </location>
</feature>
<keyword evidence="3" id="KW-1185">Reference proteome</keyword>
<reference evidence="2 3" key="1">
    <citation type="submission" date="2020-02" db="EMBL/GenBank/DDBJ databases">
        <authorList>
            <person name="Kim M.K."/>
        </authorList>
    </citation>
    <scope>NUCLEOTIDE SEQUENCE [LARGE SCALE GENOMIC DNA]</scope>
    <source>
        <strain evidence="2 3">BT327</strain>
    </source>
</reference>
<protein>
    <submittedName>
        <fullName evidence="2">DUF1573 domain-containing protein</fullName>
    </submittedName>
</protein>
<evidence type="ECO:0000313" key="3">
    <source>
        <dbReference type="Proteomes" id="UP000474777"/>
    </source>
</evidence>
<dbReference type="InterPro" id="IPR011467">
    <property type="entry name" value="DUF1573"/>
</dbReference>
<dbReference type="Pfam" id="PF07610">
    <property type="entry name" value="DUF1573"/>
    <property type="match status" value="2"/>
</dbReference>
<dbReference type="PANTHER" id="PTHR37833:SF1">
    <property type="entry name" value="SIGNAL PEPTIDE PROTEIN"/>
    <property type="match status" value="1"/>
</dbReference>
<dbReference type="PANTHER" id="PTHR37833">
    <property type="entry name" value="LIPOPROTEIN-RELATED"/>
    <property type="match status" value="1"/>
</dbReference>